<reference evidence="2 3" key="1">
    <citation type="submission" date="2021-06" db="EMBL/GenBank/DDBJ databases">
        <title>Caerostris darwini draft genome.</title>
        <authorList>
            <person name="Kono N."/>
            <person name="Arakawa K."/>
        </authorList>
    </citation>
    <scope>NUCLEOTIDE SEQUENCE [LARGE SCALE GENOMIC DNA]</scope>
</reference>
<keyword evidence="3" id="KW-1185">Reference proteome</keyword>
<protein>
    <submittedName>
        <fullName evidence="2">Uncharacterized protein</fullName>
    </submittedName>
</protein>
<accession>A0AAV4WPJ8</accession>
<evidence type="ECO:0000313" key="3">
    <source>
        <dbReference type="Proteomes" id="UP001054837"/>
    </source>
</evidence>
<feature type="non-terminal residue" evidence="2">
    <location>
        <position position="107"/>
    </location>
</feature>
<feature type="region of interest" description="Disordered" evidence="1">
    <location>
        <begin position="88"/>
        <end position="107"/>
    </location>
</feature>
<evidence type="ECO:0000313" key="2">
    <source>
        <dbReference type="EMBL" id="GIY83659.1"/>
    </source>
</evidence>
<name>A0AAV4WPJ8_9ARAC</name>
<organism evidence="2 3">
    <name type="scientific">Caerostris darwini</name>
    <dbReference type="NCBI Taxonomy" id="1538125"/>
    <lineage>
        <taxon>Eukaryota</taxon>
        <taxon>Metazoa</taxon>
        <taxon>Ecdysozoa</taxon>
        <taxon>Arthropoda</taxon>
        <taxon>Chelicerata</taxon>
        <taxon>Arachnida</taxon>
        <taxon>Araneae</taxon>
        <taxon>Araneomorphae</taxon>
        <taxon>Entelegynae</taxon>
        <taxon>Araneoidea</taxon>
        <taxon>Araneidae</taxon>
        <taxon>Caerostris</taxon>
    </lineage>
</organism>
<gene>
    <name evidence="2" type="ORF">CDAR_171081</name>
</gene>
<dbReference type="EMBL" id="BPLQ01014850">
    <property type="protein sequence ID" value="GIY83659.1"/>
    <property type="molecule type" value="Genomic_DNA"/>
</dbReference>
<comment type="caution">
    <text evidence="2">The sequence shown here is derived from an EMBL/GenBank/DDBJ whole genome shotgun (WGS) entry which is preliminary data.</text>
</comment>
<evidence type="ECO:0000256" key="1">
    <source>
        <dbReference type="SAM" id="MobiDB-lite"/>
    </source>
</evidence>
<dbReference type="Proteomes" id="UP001054837">
    <property type="component" value="Unassembled WGS sequence"/>
</dbReference>
<sequence length="107" mass="11357">MEYPHMQDSDTSGSVGDGILNAGDLRVNAVTVSSETITVDLLPSSNDSDGVSKIERMSLNDFFDRVTNAMEVSSEVNVPAEVHLDLTVPPNADANASTTVTPEGMCR</sequence>
<dbReference type="AlphaFoldDB" id="A0AAV4WPJ8"/>
<proteinExistence type="predicted"/>